<organism evidence="1 2">
    <name type="scientific">Deinococcus yavapaiensis KR-236</name>
    <dbReference type="NCBI Taxonomy" id="694435"/>
    <lineage>
        <taxon>Bacteria</taxon>
        <taxon>Thermotogati</taxon>
        <taxon>Deinococcota</taxon>
        <taxon>Deinococci</taxon>
        <taxon>Deinococcales</taxon>
        <taxon>Deinococcaceae</taxon>
        <taxon>Deinococcus</taxon>
    </lineage>
</organism>
<accession>A0A318SMY4</accession>
<name>A0A318SMY4_9DEIO</name>
<evidence type="ECO:0000313" key="1">
    <source>
        <dbReference type="EMBL" id="PYE56252.1"/>
    </source>
</evidence>
<dbReference type="AlphaFoldDB" id="A0A318SMY4"/>
<dbReference type="RefSeq" id="WP_110884776.1">
    <property type="nucleotide sequence ID" value="NZ_QJSX01000001.1"/>
</dbReference>
<protein>
    <submittedName>
        <fullName evidence="1">Uncharacterized protein</fullName>
    </submittedName>
</protein>
<comment type="caution">
    <text evidence="1">The sequence shown here is derived from an EMBL/GenBank/DDBJ whole genome shotgun (WGS) entry which is preliminary data.</text>
</comment>
<dbReference type="Proteomes" id="UP000248326">
    <property type="component" value="Unassembled WGS sequence"/>
</dbReference>
<evidence type="ECO:0000313" key="2">
    <source>
        <dbReference type="Proteomes" id="UP000248326"/>
    </source>
</evidence>
<dbReference type="EMBL" id="QJSX01000001">
    <property type="protein sequence ID" value="PYE56252.1"/>
    <property type="molecule type" value="Genomic_DNA"/>
</dbReference>
<gene>
    <name evidence="1" type="ORF">DES52_10156</name>
</gene>
<dbReference type="OrthoDB" id="159745at2"/>
<keyword evidence="2" id="KW-1185">Reference proteome</keyword>
<reference evidence="1 2" key="1">
    <citation type="submission" date="2018-06" db="EMBL/GenBank/DDBJ databases">
        <title>Genomic Encyclopedia of Type Strains, Phase IV (KMG-IV): sequencing the most valuable type-strain genomes for metagenomic binning, comparative biology and taxonomic classification.</title>
        <authorList>
            <person name="Goeker M."/>
        </authorList>
    </citation>
    <scope>NUCLEOTIDE SEQUENCE [LARGE SCALE GENOMIC DNA]</scope>
    <source>
        <strain evidence="1 2">DSM 18048</strain>
    </source>
</reference>
<sequence>MNVKDSFSPQEWFRVMNGPGRAGLAVIAASPSGLTGLLAETGAISDVIQEMIASHPTTPLLAAMAEAYQHTTSDELKQLQATETAERARNLDETKTQAFEGVRQALWAVSTKATPEDVQAYKTLLLRVAERVAGAAKEGGFLGLGGVQVSDAEKAAIQELRTLVEPSTTP</sequence>
<proteinExistence type="predicted"/>